<reference evidence="2" key="1">
    <citation type="submission" date="2020-02" db="EMBL/GenBank/DDBJ databases">
        <authorList>
            <person name="Meier V. D."/>
        </authorList>
    </citation>
    <scope>NUCLEOTIDE SEQUENCE</scope>
    <source>
        <strain evidence="2">AVDCRST_MAG79</strain>
    </source>
</reference>
<gene>
    <name evidence="2" type="ORF">AVDCRST_MAG79-2617</name>
</gene>
<feature type="non-terminal residue" evidence="2">
    <location>
        <position position="1"/>
    </location>
</feature>
<feature type="compositionally biased region" description="Basic residues" evidence="1">
    <location>
        <begin position="97"/>
        <end position="112"/>
    </location>
</feature>
<keyword evidence="2" id="KW-0547">Nucleotide-binding</keyword>
<feature type="compositionally biased region" description="Basic residues" evidence="1">
    <location>
        <begin position="206"/>
        <end position="217"/>
    </location>
</feature>
<protein>
    <submittedName>
        <fullName evidence="2">Teichoic acid export ATP-binding protein TagH</fullName>
        <ecNumber evidence="2">3.6.3.40</ecNumber>
    </submittedName>
</protein>
<organism evidence="2">
    <name type="scientific">uncultured Thermoleophilia bacterium</name>
    <dbReference type="NCBI Taxonomy" id="1497501"/>
    <lineage>
        <taxon>Bacteria</taxon>
        <taxon>Bacillati</taxon>
        <taxon>Actinomycetota</taxon>
        <taxon>Thermoleophilia</taxon>
        <taxon>environmental samples</taxon>
    </lineage>
</organism>
<name>A0A6J4UIS3_9ACTN</name>
<feature type="compositionally biased region" description="Gly residues" evidence="1">
    <location>
        <begin position="403"/>
        <end position="415"/>
    </location>
</feature>
<feature type="compositionally biased region" description="Basic and acidic residues" evidence="1">
    <location>
        <begin position="312"/>
        <end position="321"/>
    </location>
</feature>
<evidence type="ECO:0000256" key="1">
    <source>
        <dbReference type="SAM" id="MobiDB-lite"/>
    </source>
</evidence>
<feature type="compositionally biased region" description="Basic and acidic residues" evidence="1">
    <location>
        <begin position="330"/>
        <end position="344"/>
    </location>
</feature>
<feature type="compositionally biased region" description="Basic residues" evidence="1">
    <location>
        <begin position="46"/>
        <end position="61"/>
    </location>
</feature>
<feature type="region of interest" description="Disordered" evidence="1">
    <location>
        <begin position="370"/>
        <end position="421"/>
    </location>
</feature>
<evidence type="ECO:0000313" key="2">
    <source>
        <dbReference type="EMBL" id="CAA9549978.1"/>
    </source>
</evidence>
<feature type="compositionally biased region" description="Basic and acidic residues" evidence="1">
    <location>
        <begin position="151"/>
        <end position="166"/>
    </location>
</feature>
<feature type="non-terminal residue" evidence="2">
    <location>
        <position position="421"/>
    </location>
</feature>
<feature type="region of interest" description="Disordered" evidence="1">
    <location>
        <begin position="1"/>
        <end position="344"/>
    </location>
</feature>
<keyword evidence="2" id="KW-0067">ATP-binding</keyword>
<dbReference type="GO" id="GO:0005524">
    <property type="term" value="F:ATP binding"/>
    <property type="evidence" value="ECO:0007669"/>
    <property type="project" value="UniProtKB-KW"/>
</dbReference>
<dbReference type="EMBL" id="CADCWC010000402">
    <property type="protein sequence ID" value="CAA9549978.1"/>
    <property type="molecule type" value="Genomic_DNA"/>
</dbReference>
<feature type="compositionally biased region" description="Basic residues" evidence="1">
    <location>
        <begin position="391"/>
        <end position="402"/>
    </location>
</feature>
<feature type="compositionally biased region" description="Basic residues" evidence="1">
    <location>
        <begin position="167"/>
        <end position="179"/>
    </location>
</feature>
<feature type="compositionally biased region" description="Basic residues" evidence="1">
    <location>
        <begin position="1"/>
        <end position="12"/>
    </location>
</feature>
<keyword evidence="2" id="KW-0378">Hydrolase</keyword>
<accession>A0A6J4UIS3</accession>
<proteinExistence type="predicted"/>
<dbReference type="GO" id="GO:0016787">
    <property type="term" value="F:hydrolase activity"/>
    <property type="evidence" value="ECO:0007669"/>
    <property type="project" value="UniProtKB-KW"/>
</dbReference>
<feature type="compositionally biased region" description="Basic residues" evidence="1">
    <location>
        <begin position="230"/>
        <end position="250"/>
    </location>
</feature>
<dbReference type="AlphaFoldDB" id="A0A6J4UIS3"/>
<dbReference type="EC" id="3.6.3.40" evidence="2"/>
<feature type="compositionally biased region" description="Basic and acidic residues" evidence="1">
    <location>
        <begin position="113"/>
        <end position="122"/>
    </location>
</feature>
<sequence>ERRRAARGRPRPRRVEGLQALPPPGDDAQGRRGPATPGRLRALPGARRRVVRHPAGRGRRHPGAERLGQVDAAEAAGPDPRAERRHHRDGGADRGAARARRRVPPRVQRRREHLPQRRDLRPAARGPRAARGPDHPLRRAGAVRRQPGQDVLERHVRPARVLDRRERRARHPARRRGARGGRPELPGPLHGPHARVPRRRADDRARHARPRRHRGGLRPRALARPWTDRGRRHPRRGRTPVHRRGQRQRRGLGGAATGRRAARRGAPTAQPLGADRPRGPVVPRRRRSRAHTVPQRRVARRASPLHGQRQRPRTDLRDPGRAPRRHARDHRVESHGGPELRRDLEGHGLLRVADRGPPAHARLLQLHAAALRRDRPAPPGRARPLGDRACPRGRVRRARRHGGAAGRVAAGGGVDRGADGA</sequence>